<protein>
    <submittedName>
        <fullName evidence="1">Uncharacterized protein</fullName>
    </submittedName>
</protein>
<dbReference type="AlphaFoldDB" id="X0VAD4"/>
<proteinExistence type="predicted"/>
<evidence type="ECO:0000313" key="1">
    <source>
        <dbReference type="EMBL" id="GAG15215.1"/>
    </source>
</evidence>
<sequence length="45" mass="4974">MKNTKDLIKYEIETAVIVALDNKYKDIQIIDGKSYAVVMAGLAEG</sequence>
<reference evidence="1" key="1">
    <citation type="journal article" date="2014" name="Front. Microbiol.">
        <title>High frequency of phylogenetically diverse reductive dehalogenase-homologous genes in deep subseafloor sedimentary metagenomes.</title>
        <authorList>
            <person name="Kawai M."/>
            <person name="Futagami T."/>
            <person name="Toyoda A."/>
            <person name="Takaki Y."/>
            <person name="Nishi S."/>
            <person name="Hori S."/>
            <person name="Arai W."/>
            <person name="Tsubouchi T."/>
            <person name="Morono Y."/>
            <person name="Uchiyama I."/>
            <person name="Ito T."/>
            <person name="Fujiyama A."/>
            <person name="Inagaki F."/>
            <person name="Takami H."/>
        </authorList>
    </citation>
    <scope>NUCLEOTIDE SEQUENCE</scope>
    <source>
        <strain evidence="1">Expedition CK06-06</strain>
    </source>
</reference>
<feature type="non-terminal residue" evidence="1">
    <location>
        <position position="45"/>
    </location>
</feature>
<comment type="caution">
    <text evidence="1">The sequence shown here is derived from an EMBL/GenBank/DDBJ whole genome shotgun (WGS) entry which is preliminary data.</text>
</comment>
<gene>
    <name evidence="1" type="ORF">S01H1_57833</name>
</gene>
<name>X0VAD4_9ZZZZ</name>
<accession>X0VAD4</accession>
<dbReference type="EMBL" id="BARS01037743">
    <property type="protein sequence ID" value="GAG15215.1"/>
    <property type="molecule type" value="Genomic_DNA"/>
</dbReference>
<organism evidence="1">
    <name type="scientific">marine sediment metagenome</name>
    <dbReference type="NCBI Taxonomy" id="412755"/>
    <lineage>
        <taxon>unclassified sequences</taxon>
        <taxon>metagenomes</taxon>
        <taxon>ecological metagenomes</taxon>
    </lineage>
</organism>